<sequence length="95" mass="10261">MVGQGLAATRILAKLRFQPPTAPSSMLSRPSELIFGVVYLSVCFVLVAIPFKIAPLTKFEQWIVGIGFLLGLGSCGFTLQDYSFNKAGRSFLGGF</sequence>
<reference evidence="2 3" key="1">
    <citation type="submission" date="2020-05" db="EMBL/GenBank/DDBJ databases">
        <title>Vigna angularis (adzuki bean) Var. LongXiaoDou No. 4 denovo assembly.</title>
        <authorList>
            <person name="Xiang H."/>
        </authorList>
    </citation>
    <scope>NUCLEOTIDE SEQUENCE [LARGE SCALE GENOMIC DNA]</scope>
    <source>
        <tissue evidence="2">Leaf</tissue>
    </source>
</reference>
<dbReference type="Proteomes" id="UP000743370">
    <property type="component" value="Unassembled WGS sequence"/>
</dbReference>
<name>A0A8T0LDU5_PHAAN</name>
<keyword evidence="1" id="KW-0812">Transmembrane</keyword>
<gene>
    <name evidence="2" type="ORF">HKW66_Vig0009710</name>
</gene>
<evidence type="ECO:0000313" key="3">
    <source>
        <dbReference type="Proteomes" id="UP000743370"/>
    </source>
</evidence>
<accession>A0A8T0LDU5</accession>
<proteinExistence type="predicted"/>
<organism evidence="2 3">
    <name type="scientific">Phaseolus angularis</name>
    <name type="common">Azuki bean</name>
    <name type="synonym">Vigna angularis</name>
    <dbReference type="NCBI Taxonomy" id="3914"/>
    <lineage>
        <taxon>Eukaryota</taxon>
        <taxon>Viridiplantae</taxon>
        <taxon>Streptophyta</taxon>
        <taxon>Embryophyta</taxon>
        <taxon>Tracheophyta</taxon>
        <taxon>Spermatophyta</taxon>
        <taxon>Magnoliopsida</taxon>
        <taxon>eudicotyledons</taxon>
        <taxon>Gunneridae</taxon>
        <taxon>Pentapetalae</taxon>
        <taxon>rosids</taxon>
        <taxon>fabids</taxon>
        <taxon>Fabales</taxon>
        <taxon>Fabaceae</taxon>
        <taxon>Papilionoideae</taxon>
        <taxon>50 kb inversion clade</taxon>
        <taxon>NPAAA clade</taxon>
        <taxon>indigoferoid/millettioid clade</taxon>
        <taxon>Phaseoleae</taxon>
        <taxon>Vigna</taxon>
    </lineage>
</organism>
<feature type="transmembrane region" description="Helical" evidence="1">
    <location>
        <begin position="59"/>
        <end position="79"/>
    </location>
</feature>
<evidence type="ECO:0000256" key="1">
    <source>
        <dbReference type="SAM" id="Phobius"/>
    </source>
</evidence>
<dbReference type="AlphaFoldDB" id="A0A8T0LDU5"/>
<keyword evidence="1" id="KW-0472">Membrane</keyword>
<evidence type="ECO:0000313" key="2">
    <source>
        <dbReference type="EMBL" id="KAG2410306.1"/>
    </source>
</evidence>
<comment type="caution">
    <text evidence="2">The sequence shown here is derived from an EMBL/GenBank/DDBJ whole genome shotgun (WGS) entry which is preliminary data.</text>
</comment>
<feature type="transmembrane region" description="Helical" evidence="1">
    <location>
        <begin position="33"/>
        <end position="53"/>
    </location>
</feature>
<keyword evidence="1" id="KW-1133">Transmembrane helix</keyword>
<dbReference type="EMBL" id="JABFOF010000001">
    <property type="protein sequence ID" value="KAG2410306.1"/>
    <property type="molecule type" value="Genomic_DNA"/>
</dbReference>
<protein>
    <submittedName>
        <fullName evidence="2">Uncharacterized protein</fullName>
    </submittedName>
</protein>